<keyword evidence="2" id="KW-0229">DNA integration</keyword>
<accession>A0ABN2BXP1</accession>
<feature type="domain" description="Tyr recombinase" evidence="4">
    <location>
        <begin position="149"/>
        <end position="357"/>
    </location>
</feature>
<dbReference type="InterPro" id="IPR013762">
    <property type="entry name" value="Integrase-like_cat_sf"/>
</dbReference>
<dbReference type="Proteomes" id="UP001500842">
    <property type="component" value="Unassembled WGS sequence"/>
</dbReference>
<dbReference type="InterPro" id="IPR050090">
    <property type="entry name" value="Tyrosine_recombinase_XerCD"/>
</dbReference>
<reference evidence="5 6" key="1">
    <citation type="journal article" date="2019" name="Int. J. Syst. Evol. Microbiol.">
        <title>The Global Catalogue of Microorganisms (GCM) 10K type strain sequencing project: providing services to taxonomists for standard genome sequencing and annotation.</title>
        <authorList>
            <consortium name="The Broad Institute Genomics Platform"/>
            <consortium name="The Broad Institute Genome Sequencing Center for Infectious Disease"/>
            <person name="Wu L."/>
            <person name="Ma J."/>
        </authorList>
    </citation>
    <scope>NUCLEOTIDE SEQUENCE [LARGE SCALE GENOMIC DNA]</scope>
    <source>
        <strain evidence="5 6">JCM 14942</strain>
    </source>
</reference>
<proteinExistence type="predicted"/>
<dbReference type="PROSITE" id="PS51898">
    <property type="entry name" value="TYR_RECOMBINASE"/>
    <property type="match status" value="1"/>
</dbReference>
<evidence type="ECO:0000256" key="3">
    <source>
        <dbReference type="ARBA" id="ARBA00023172"/>
    </source>
</evidence>
<dbReference type="EMBL" id="BAAAOR010000048">
    <property type="protein sequence ID" value="GAA1547965.1"/>
    <property type="molecule type" value="Genomic_DNA"/>
</dbReference>
<name>A0ABN2BXP1_9ACTN</name>
<dbReference type="InterPro" id="IPR011010">
    <property type="entry name" value="DNA_brk_join_enz"/>
</dbReference>
<dbReference type="Pfam" id="PF00589">
    <property type="entry name" value="Phage_integrase"/>
    <property type="match status" value="1"/>
</dbReference>
<dbReference type="PANTHER" id="PTHR30349">
    <property type="entry name" value="PHAGE INTEGRASE-RELATED"/>
    <property type="match status" value="1"/>
</dbReference>
<evidence type="ECO:0000256" key="2">
    <source>
        <dbReference type="ARBA" id="ARBA00022908"/>
    </source>
</evidence>
<keyword evidence="6" id="KW-1185">Reference proteome</keyword>
<dbReference type="PANTHER" id="PTHR30349:SF77">
    <property type="entry name" value="TYROSINE RECOMBINASE XERC"/>
    <property type="match status" value="1"/>
</dbReference>
<evidence type="ECO:0000313" key="5">
    <source>
        <dbReference type="EMBL" id="GAA1547965.1"/>
    </source>
</evidence>
<comment type="caution">
    <text evidence="5">The sequence shown here is derived from an EMBL/GenBank/DDBJ whole genome shotgun (WGS) entry which is preliminary data.</text>
</comment>
<evidence type="ECO:0000259" key="4">
    <source>
        <dbReference type="PROSITE" id="PS51898"/>
    </source>
</evidence>
<dbReference type="SUPFAM" id="SSF56349">
    <property type="entry name" value="DNA breaking-rejoining enzymes"/>
    <property type="match status" value="1"/>
</dbReference>
<keyword evidence="3" id="KW-0233">DNA recombination</keyword>
<protein>
    <recommendedName>
        <fullName evidence="4">Tyr recombinase domain-containing protein</fullName>
    </recommendedName>
</protein>
<evidence type="ECO:0000256" key="1">
    <source>
        <dbReference type="ARBA" id="ARBA00004496"/>
    </source>
</evidence>
<organism evidence="5 6">
    <name type="scientific">Nocardioides humi</name>
    <dbReference type="NCBI Taxonomy" id="449461"/>
    <lineage>
        <taxon>Bacteria</taxon>
        <taxon>Bacillati</taxon>
        <taxon>Actinomycetota</taxon>
        <taxon>Actinomycetes</taxon>
        <taxon>Propionibacteriales</taxon>
        <taxon>Nocardioidaceae</taxon>
        <taxon>Nocardioides</taxon>
    </lineage>
</organism>
<sequence>MAGHSGRGPDGSARSVLSSSVVHLHPEEAAFEAMLRGWAAQQAARLLAVGTVESRVATVRRFAAFTGEYPWRWQPADVEEWTVSLRRGGARAHSTLRNYQNTIAMFCDYLVDPRYEWAKECLERFGTHPVQICHEWNTASHLADHEGRPTVRPFTREELQVFFDHADAQVDRAQRLGRKGWTAAFRDAALFKTIYAFGLRRREAVMLDVTDFHTNSAAAQFGAYGICSVRYGKAMKGSPPRRRSVLTVMGWSVDVLAEYVEEVRPLYGVGQRPMLWPTERGGRVSTDYVNVRFREYRDALGLPTELHPHCLRHSYVTHLIEDGFDPFFVQQQVGHAWGATTAMYTGVSSDYKNRALAAALGPAFAQSSEPEAESG</sequence>
<gene>
    <name evidence="5" type="ORF">GCM10009788_57560</name>
</gene>
<comment type="subcellular location">
    <subcellularLocation>
        <location evidence="1">Cytoplasm</location>
    </subcellularLocation>
</comment>
<evidence type="ECO:0000313" key="6">
    <source>
        <dbReference type="Proteomes" id="UP001500842"/>
    </source>
</evidence>
<dbReference type="InterPro" id="IPR002104">
    <property type="entry name" value="Integrase_catalytic"/>
</dbReference>
<dbReference type="Gene3D" id="1.10.443.10">
    <property type="entry name" value="Intergrase catalytic core"/>
    <property type="match status" value="1"/>
</dbReference>